<evidence type="ECO:0000313" key="2">
    <source>
        <dbReference type="EMBL" id="AOO66265.1"/>
    </source>
</evidence>
<accession>A0A1D7TMQ4</accession>
<gene>
    <name evidence="2" type="ORF">SHALO_2506</name>
</gene>
<keyword evidence="1" id="KW-0472">Membrane</keyword>
<dbReference type="AlphaFoldDB" id="A0A1D7TMQ4"/>
<reference evidence="3" key="1">
    <citation type="submission" date="2016-08" db="EMBL/GenBank/DDBJ databases">
        <title>Complete genome sequence of the organohalide-respiring Epsilonproteobacterium Sulfurospirillum halorespirans.</title>
        <authorList>
            <person name="Goris T."/>
            <person name="Zimmermann J."/>
            <person name="Schenz B."/>
            <person name="Lemos M."/>
            <person name="Hackermueller J."/>
            <person name="Diekert G."/>
        </authorList>
    </citation>
    <scope>NUCLEOTIDE SEQUENCE [LARGE SCALE GENOMIC DNA]</scope>
    <source>
        <strain>DSM 13726</strain>
        <strain evidence="3">PCE-M2</strain>
    </source>
</reference>
<dbReference type="EMBL" id="CP017111">
    <property type="protein sequence ID" value="AOO66265.1"/>
    <property type="molecule type" value="Genomic_DNA"/>
</dbReference>
<dbReference type="KEGG" id="shal:SHALO_2506"/>
<dbReference type="RefSeq" id="WP_069478819.1">
    <property type="nucleotide sequence ID" value="NZ_CP017111.1"/>
</dbReference>
<protein>
    <submittedName>
        <fullName evidence="2">Uncharacterized protein</fullName>
    </submittedName>
</protein>
<dbReference type="InterPro" id="IPR058956">
    <property type="entry name" value="MamC"/>
</dbReference>
<evidence type="ECO:0000313" key="3">
    <source>
        <dbReference type="Proteomes" id="UP000094609"/>
    </source>
</evidence>
<keyword evidence="1" id="KW-0812">Transmembrane</keyword>
<sequence length="119" mass="12289">MTPKITINTGTPRSVAGNMISGALAAGMVATALSYTKYKQSELSKDEAIKQSLKLTVQGGIATGSAIAAANALGRNSWLGLLGSLTVGVAGIYGVEKLYEKTCTCTQTIDVSTTEEETK</sequence>
<dbReference type="Pfam" id="PF26373">
    <property type="entry name" value="MamC"/>
    <property type="match status" value="1"/>
</dbReference>
<name>A0A1D7TMQ4_9BACT</name>
<evidence type="ECO:0000256" key="1">
    <source>
        <dbReference type="SAM" id="Phobius"/>
    </source>
</evidence>
<dbReference type="STRING" id="1193502.SHALO_2506"/>
<proteinExistence type="predicted"/>
<dbReference type="Proteomes" id="UP000094609">
    <property type="component" value="Chromosome"/>
</dbReference>
<organism evidence="2 3">
    <name type="scientific">Sulfurospirillum halorespirans DSM 13726</name>
    <dbReference type="NCBI Taxonomy" id="1193502"/>
    <lineage>
        <taxon>Bacteria</taxon>
        <taxon>Pseudomonadati</taxon>
        <taxon>Campylobacterota</taxon>
        <taxon>Epsilonproteobacteria</taxon>
        <taxon>Campylobacterales</taxon>
        <taxon>Sulfurospirillaceae</taxon>
        <taxon>Sulfurospirillum</taxon>
    </lineage>
</organism>
<keyword evidence="1" id="KW-1133">Transmembrane helix</keyword>
<dbReference type="PATRIC" id="fig|1193502.14.peg.2538"/>
<keyword evidence="3" id="KW-1185">Reference proteome</keyword>
<feature type="transmembrane region" description="Helical" evidence="1">
    <location>
        <begin position="15"/>
        <end position="35"/>
    </location>
</feature>